<organism evidence="2 3">
    <name type="scientific">Loktanella atrilutea</name>
    <dbReference type="NCBI Taxonomy" id="366533"/>
    <lineage>
        <taxon>Bacteria</taxon>
        <taxon>Pseudomonadati</taxon>
        <taxon>Pseudomonadota</taxon>
        <taxon>Alphaproteobacteria</taxon>
        <taxon>Rhodobacterales</taxon>
        <taxon>Roseobacteraceae</taxon>
        <taxon>Loktanella</taxon>
    </lineage>
</organism>
<dbReference type="RefSeq" id="WP_072859018.1">
    <property type="nucleotide sequence ID" value="NZ_FQUE01000029.1"/>
</dbReference>
<protein>
    <submittedName>
        <fullName evidence="2">Uncharacterized protein</fullName>
    </submittedName>
</protein>
<accession>A0A1M5FYQ6</accession>
<evidence type="ECO:0000313" key="2">
    <source>
        <dbReference type="EMBL" id="SHF96579.1"/>
    </source>
</evidence>
<feature type="compositionally biased region" description="Basic and acidic residues" evidence="1">
    <location>
        <begin position="1"/>
        <end position="12"/>
    </location>
</feature>
<evidence type="ECO:0000313" key="3">
    <source>
        <dbReference type="Proteomes" id="UP000183987"/>
    </source>
</evidence>
<feature type="region of interest" description="Disordered" evidence="1">
    <location>
        <begin position="63"/>
        <end position="85"/>
    </location>
</feature>
<proteinExistence type="predicted"/>
<feature type="region of interest" description="Disordered" evidence="1">
    <location>
        <begin position="368"/>
        <end position="394"/>
    </location>
</feature>
<dbReference type="EMBL" id="FQUE01000029">
    <property type="protein sequence ID" value="SHF96579.1"/>
    <property type="molecule type" value="Genomic_DNA"/>
</dbReference>
<dbReference type="Proteomes" id="UP000183987">
    <property type="component" value="Unassembled WGS sequence"/>
</dbReference>
<sequence>MSRDITNARDMDLQGLGPDSVPRAEPVQVAPPFPVPRSASPYAGYPLLPSRTARADIVQARERTSHLTPQAGDRTGGHPSASGSEITPATAQRYLHRCAILVNRYRRECDIRTDVPCDGDGVFSTLDPHAFVIWLLSLKPDLSAATWRFYRRVAAHVICSLPQDGVMAALNLLDTDRARHENRAGTDTRGKPGRTSPRRVRYFDRDDFTLIQRTISYQTTRSDTSGILSDWLTAGIGVGLRPLEWRATAVEVALDPVTGIQTLLLFVMNPKTTNMSGNGVMRTIDISTLSDDAIVAVHRMSARGRHWNLHGTFDDHHARVARCLTLLNRTLFPRRTVPYALYSCRHQFIANMSTILSPAEVMALTGRDTPPRRVTASSPARAWPPQTLSRHPRPIPSDVELQQIVIDITTERRQFKQRQR</sequence>
<evidence type="ECO:0000256" key="1">
    <source>
        <dbReference type="SAM" id="MobiDB-lite"/>
    </source>
</evidence>
<name>A0A1M5FYQ6_LOKAT</name>
<reference evidence="3" key="1">
    <citation type="submission" date="2016-11" db="EMBL/GenBank/DDBJ databases">
        <authorList>
            <person name="Varghese N."/>
            <person name="Submissions S."/>
        </authorList>
    </citation>
    <scope>NUCLEOTIDE SEQUENCE [LARGE SCALE GENOMIC DNA]</scope>
    <source>
        <strain evidence="3">DSM 29326</strain>
    </source>
</reference>
<dbReference type="OrthoDB" id="7806020at2"/>
<feature type="region of interest" description="Disordered" evidence="1">
    <location>
        <begin position="1"/>
        <end position="36"/>
    </location>
</feature>
<keyword evidence="3" id="KW-1185">Reference proteome</keyword>
<dbReference type="AlphaFoldDB" id="A0A1M5FYQ6"/>
<gene>
    <name evidence="2" type="ORF">SAMN05444339_1296</name>
</gene>